<feature type="region of interest" description="Disordered" evidence="1">
    <location>
        <begin position="52"/>
        <end position="73"/>
    </location>
</feature>
<evidence type="ECO:0000313" key="2">
    <source>
        <dbReference type="EMBL" id="GAA4094696.1"/>
    </source>
</evidence>
<sequence>MCKNGRKDGDAFEEHSNGLTIVSAVTEGRDVHLSRARLAPSPTPGKAVHCALPQPCPSRAPNVSWSSTQSRAS</sequence>
<evidence type="ECO:0000313" key="3">
    <source>
        <dbReference type="Proteomes" id="UP001500683"/>
    </source>
</evidence>
<feature type="compositionally biased region" description="Polar residues" evidence="1">
    <location>
        <begin position="61"/>
        <end position="73"/>
    </location>
</feature>
<accession>A0ABP7WR47</accession>
<dbReference type="EMBL" id="BAAAZG010000052">
    <property type="protein sequence ID" value="GAA4094696.1"/>
    <property type="molecule type" value="Genomic_DNA"/>
</dbReference>
<name>A0ABP7WR47_9ACTN</name>
<dbReference type="Proteomes" id="UP001500683">
    <property type="component" value="Unassembled WGS sequence"/>
</dbReference>
<comment type="caution">
    <text evidence="2">The sequence shown here is derived from an EMBL/GenBank/DDBJ whole genome shotgun (WGS) entry which is preliminary data.</text>
</comment>
<protein>
    <submittedName>
        <fullName evidence="2">Uncharacterized protein</fullName>
    </submittedName>
</protein>
<reference evidence="3" key="1">
    <citation type="journal article" date="2019" name="Int. J. Syst. Evol. Microbiol.">
        <title>The Global Catalogue of Microorganisms (GCM) 10K type strain sequencing project: providing services to taxonomists for standard genome sequencing and annotation.</title>
        <authorList>
            <consortium name="The Broad Institute Genomics Platform"/>
            <consortium name="The Broad Institute Genome Sequencing Center for Infectious Disease"/>
            <person name="Wu L."/>
            <person name="Ma J."/>
        </authorList>
    </citation>
    <scope>NUCLEOTIDE SEQUENCE [LARGE SCALE GENOMIC DNA]</scope>
    <source>
        <strain evidence="3">JCM 16702</strain>
    </source>
</reference>
<keyword evidence="3" id="KW-1185">Reference proteome</keyword>
<gene>
    <name evidence="2" type="ORF">GCM10022214_66780</name>
</gene>
<evidence type="ECO:0000256" key="1">
    <source>
        <dbReference type="SAM" id="MobiDB-lite"/>
    </source>
</evidence>
<proteinExistence type="predicted"/>
<organism evidence="2 3">
    <name type="scientific">Actinomadura miaoliensis</name>
    <dbReference type="NCBI Taxonomy" id="430685"/>
    <lineage>
        <taxon>Bacteria</taxon>
        <taxon>Bacillati</taxon>
        <taxon>Actinomycetota</taxon>
        <taxon>Actinomycetes</taxon>
        <taxon>Streptosporangiales</taxon>
        <taxon>Thermomonosporaceae</taxon>
        <taxon>Actinomadura</taxon>
    </lineage>
</organism>